<dbReference type="Proteomes" id="UP000790709">
    <property type="component" value="Unassembled WGS sequence"/>
</dbReference>
<protein>
    <submittedName>
        <fullName evidence="1">Uncharacterized protein</fullName>
    </submittedName>
</protein>
<dbReference type="EMBL" id="MU266574">
    <property type="protein sequence ID" value="KAH7920527.1"/>
    <property type="molecule type" value="Genomic_DNA"/>
</dbReference>
<accession>A0ACB8B4E9</accession>
<keyword evidence="2" id="KW-1185">Reference proteome</keyword>
<evidence type="ECO:0000313" key="2">
    <source>
        <dbReference type="Proteomes" id="UP000790709"/>
    </source>
</evidence>
<gene>
    <name evidence="1" type="ORF">BV22DRAFT_1039762</name>
</gene>
<evidence type="ECO:0000313" key="1">
    <source>
        <dbReference type="EMBL" id="KAH7920527.1"/>
    </source>
</evidence>
<comment type="caution">
    <text evidence="1">The sequence shown here is derived from an EMBL/GenBank/DDBJ whole genome shotgun (WGS) entry which is preliminary data.</text>
</comment>
<organism evidence="1 2">
    <name type="scientific">Leucogyrophana mollusca</name>
    <dbReference type="NCBI Taxonomy" id="85980"/>
    <lineage>
        <taxon>Eukaryota</taxon>
        <taxon>Fungi</taxon>
        <taxon>Dikarya</taxon>
        <taxon>Basidiomycota</taxon>
        <taxon>Agaricomycotina</taxon>
        <taxon>Agaricomycetes</taxon>
        <taxon>Agaricomycetidae</taxon>
        <taxon>Boletales</taxon>
        <taxon>Boletales incertae sedis</taxon>
        <taxon>Leucogyrophana</taxon>
    </lineage>
</organism>
<proteinExistence type="predicted"/>
<name>A0ACB8B4E9_9AGAM</name>
<reference evidence="1" key="1">
    <citation type="journal article" date="2021" name="New Phytol.">
        <title>Evolutionary innovations through gain and loss of genes in the ectomycorrhizal Boletales.</title>
        <authorList>
            <person name="Wu G."/>
            <person name="Miyauchi S."/>
            <person name="Morin E."/>
            <person name="Kuo A."/>
            <person name="Drula E."/>
            <person name="Varga T."/>
            <person name="Kohler A."/>
            <person name="Feng B."/>
            <person name="Cao Y."/>
            <person name="Lipzen A."/>
            <person name="Daum C."/>
            <person name="Hundley H."/>
            <person name="Pangilinan J."/>
            <person name="Johnson J."/>
            <person name="Barry K."/>
            <person name="LaButti K."/>
            <person name="Ng V."/>
            <person name="Ahrendt S."/>
            <person name="Min B."/>
            <person name="Choi I.G."/>
            <person name="Park H."/>
            <person name="Plett J.M."/>
            <person name="Magnuson J."/>
            <person name="Spatafora J.W."/>
            <person name="Nagy L.G."/>
            <person name="Henrissat B."/>
            <person name="Grigoriev I.V."/>
            <person name="Yang Z.L."/>
            <person name="Xu J."/>
            <person name="Martin F.M."/>
        </authorList>
    </citation>
    <scope>NUCLEOTIDE SEQUENCE</scope>
    <source>
        <strain evidence="1">KUC20120723A-06</strain>
    </source>
</reference>
<sequence length="265" mass="28978">MLHAPAQTLRRVVPRQTCLALREYSTGTISVEEDTRRSLRELLRETAQAVAVVTSLMPASELQDTQNGVHSQENPLSKGFHGATLSSFTSIALDPHPLVAFSLRVPSRMATSLNIGTIPTNSSFPPSSHMVINILSASQPHIAQIFSRPDLHPRPFEDVTIGWTSSAEGLPILEGALGALSCSVVGRSIPLSNVRWLWRRGEENDDEVQQVEGSSGLGSELFIARVLRVEKTQNLASGGEGDSLRTLPLLYHRRQYGTVRDLPRS</sequence>